<evidence type="ECO:0000256" key="1">
    <source>
        <dbReference type="SAM" id="Phobius"/>
    </source>
</evidence>
<keyword evidence="1" id="KW-0472">Membrane</keyword>
<proteinExistence type="predicted"/>
<evidence type="ECO:0000313" key="2">
    <source>
        <dbReference type="EMBL" id="RZS97580.1"/>
    </source>
</evidence>
<dbReference type="AlphaFoldDB" id="A0A4Q7PDA0"/>
<feature type="transmembrane region" description="Helical" evidence="1">
    <location>
        <begin position="227"/>
        <end position="245"/>
    </location>
</feature>
<keyword evidence="3" id="KW-1185">Reference proteome</keyword>
<dbReference type="RefSeq" id="WP_130276443.1">
    <property type="nucleotide sequence ID" value="NZ_SGXG01000001.1"/>
</dbReference>
<name>A0A4Q7PDA0_9BACT</name>
<comment type="caution">
    <text evidence="2">The sequence shown here is derived from an EMBL/GenBank/DDBJ whole genome shotgun (WGS) entry which is preliminary data.</text>
</comment>
<organism evidence="2 3">
    <name type="scientific">Cecembia calidifontis</name>
    <dbReference type="NCBI Taxonomy" id="1187080"/>
    <lineage>
        <taxon>Bacteria</taxon>
        <taxon>Pseudomonadati</taxon>
        <taxon>Bacteroidota</taxon>
        <taxon>Cytophagia</taxon>
        <taxon>Cytophagales</taxon>
        <taxon>Cyclobacteriaceae</taxon>
        <taxon>Cecembia</taxon>
    </lineage>
</organism>
<feature type="transmembrane region" description="Helical" evidence="1">
    <location>
        <begin position="172"/>
        <end position="192"/>
    </location>
</feature>
<keyword evidence="1" id="KW-0812">Transmembrane</keyword>
<gene>
    <name evidence="2" type="ORF">BC751_3195</name>
</gene>
<dbReference type="EMBL" id="SGXG01000001">
    <property type="protein sequence ID" value="RZS97580.1"/>
    <property type="molecule type" value="Genomic_DNA"/>
</dbReference>
<keyword evidence="1" id="KW-1133">Transmembrane helix</keyword>
<evidence type="ECO:0000313" key="3">
    <source>
        <dbReference type="Proteomes" id="UP000292209"/>
    </source>
</evidence>
<protein>
    <submittedName>
        <fullName evidence="2">Uncharacterized protein</fullName>
    </submittedName>
</protein>
<feature type="transmembrane region" description="Helical" evidence="1">
    <location>
        <begin position="86"/>
        <end position="105"/>
    </location>
</feature>
<dbReference type="Proteomes" id="UP000292209">
    <property type="component" value="Unassembled WGS sequence"/>
</dbReference>
<accession>A0A4Q7PDA0</accession>
<reference evidence="2 3" key="1">
    <citation type="submission" date="2019-02" db="EMBL/GenBank/DDBJ databases">
        <title>Genomic Encyclopedia of Archaeal and Bacterial Type Strains, Phase II (KMG-II): from individual species to whole genera.</title>
        <authorList>
            <person name="Goeker M."/>
        </authorList>
    </citation>
    <scope>NUCLEOTIDE SEQUENCE [LARGE SCALE GENOMIC DNA]</scope>
    <source>
        <strain evidence="2 3">DSM 21411</strain>
    </source>
</reference>
<sequence>MTGSKTSLLNLGRLKSGFFRTKQLIKTFSANFKYTKNSLVNKILFCKFFYYKNFDVKFFIHYFDCVESPKRTLKLLMNNLKNTWKLTFAMLFLAALTAFVVMLQLNFHGAKAPHAEERLAYIEVEITEDYFATNESNYFSTDDIINDAGDSSQTAMIGFIFPFNEPLSKNQVILTQLILALICLLIATKFQIETRIYEFFNKDDQGMVLFENSTAEITHNLTIYTGMIFKAVGIACGFLSLFVYVF</sequence>
<dbReference type="OrthoDB" id="839599at2"/>